<comment type="caution">
    <text evidence="3">The sequence shown here is derived from an EMBL/GenBank/DDBJ whole genome shotgun (WGS) entry which is preliminary data.</text>
</comment>
<keyword evidence="2" id="KW-0732">Signal</keyword>
<sequence>MSKWIKLLTLVAAIEVTARSIAQTESKLTGLRRTTDDEPLTPSRATRALLSFSFGDDDSNDSDSSDSDDDDDNDDDDDETQPQVSTVDVLPTVKFPPNVKIGSTANTVDRIVPTFPNWVGPTIGRPSDPAFDKACWRKTHVMKTCPYGFDRHMKICWAQCPLAFPVRCGFECIRQSDDCVAEIYAKFVSGANAFFSVQIMNAFGEFSKLSKLTRVGIKCARAMLGTMRAMVNYMRAYKVSNPEMPREHIVLALYQTSYVTIDLPVSTVMCMGRSYNWQVLDPLSVVMGSVQVLVGEILARHDSIMRSWGKFRAFLLRANFTYAVNDLNETEISSLKTGMKSKSMCGYELQRLTDRTWRTIAEMKEADPKISKDDLRVAVYKSDLMLNDIPTVTNNCMDQMIMESDEMTAYRTRDTLRKTYSVIVDDLIDKGKSDNGTSLSAKKYARVVADKVFMAIATVFYIDLTRISGFMSEYIQTICGPTQVIGEIDDGTDPKTLGFRTVGDVFENSTMSWKRKGDGIVRINFFSTDTKDVTVNMISASVKYDEKFVPAGKSVSWTTTVEQLGGKTLYLDRWRPGFLGLPGTGGGSLDLWVPRAKEGGHLELNVMVNVS</sequence>
<feature type="signal peptide" evidence="2">
    <location>
        <begin position="1"/>
        <end position="18"/>
    </location>
</feature>
<evidence type="ECO:0000256" key="2">
    <source>
        <dbReference type="SAM" id="SignalP"/>
    </source>
</evidence>
<accession>A0AAV1TAL7</accession>
<evidence type="ECO:0000313" key="4">
    <source>
        <dbReference type="Proteomes" id="UP001162060"/>
    </source>
</evidence>
<name>A0AAV1TAL7_9STRA</name>
<dbReference type="Proteomes" id="UP001162060">
    <property type="component" value="Unassembled WGS sequence"/>
</dbReference>
<gene>
    <name evidence="3" type="ORF">PM001_LOCUS3390</name>
</gene>
<evidence type="ECO:0000256" key="1">
    <source>
        <dbReference type="SAM" id="MobiDB-lite"/>
    </source>
</evidence>
<feature type="compositionally biased region" description="Acidic residues" evidence="1">
    <location>
        <begin position="55"/>
        <end position="80"/>
    </location>
</feature>
<dbReference type="AlphaFoldDB" id="A0AAV1TAL7"/>
<protein>
    <submittedName>
        <fullName evidence="3">Uncharacterized protein</fullName>
    </submittedName>
</protein>
<feature type="chain" id="PRO_5043584214" evidence="2">
    <location>
        <begin position="19"/>
        <end position="611"/>
    </location>
</feature>
<evidence type="ECO:0000313" key="3">
    <source>
        <dbReference type="EMBL" id="CAK7906721.1"/>
    </source>
</evidence>
<reference evidence="3" key="1">
    <citation type="submission" date="2024-01" db="EMBL/GenBank/DDBJ databases">
        <authorList>
            <person name="Webb A."/>
        </authorList>
    </citation>
    <scope>NUCLEOTIDE SEQUENCE</scope>
    <source>
        <strain evidence="3">Pm1</strain>
    </source>
</reference>
<feature type="region of interest" description="Disordered" evidence="1">
    <location>
        <begin position="51"/>
        <end position="89"/>
    </location>
</feature>
<organism evidence="3 4">
    <name type="scientific">Peronospora matthiolae</name>
    <dbReference type="NCBI Taxonomy" id="2874970"/>
    <lineage>
        <taxon>Eukaryota</taxon>
        <taxon>Sar</taxon>
        <taxon>Stramenopiles</taxon>
        <taxon>Oomycota</taxon>
        <taxon>Peronosporomycetes</taxon>
        <taxon>Peronosporales</taxon>
        <taxon>Peronosporaceae</taxon>
        <taxon>Peronospora</taxon>
    </lineage>
</organism>
<proteinExistence type="predicted"/>
<dbReference type="EMBL" id="CAKLBY020000031">
    <property type="protein sequence ID" value="CAK7906721.1"/>
    <property type="molecule type" value="Genomic_DNA"/>
</dbReference>